<dbReference type="GO" id="GO:0006302">
    <property type="term" value="P:double-strand break repair"/>
    <property type="evidence" value="ECO:0007669"/>
    <property type="project" value="UniProtKB-ARBA"/>
</dbReference>
<dbReference type="Pfam" id="PF14619">
    <property type="entry name" value="SnAC"/>
    <property type="match status" value="1"/>
</dbReference>
<dbReference type="InterPro" id="IPR001650">
    <property type="entry name" value="Helicase_C-like"/>
</dbReference>
<feature type="compositionally biased region" description="Polar residues" evidence="11">
    <location>
        <begin position="309"/>
        <end position="329"/>
    </location>
</feature>
<dbReference type="FunFam" id="3.40.50.10810:FF:000008">
    <property type="entry name" value="Chromatin structure-remodeling complex subunit snf21"/>
    <property type="match status" value="1"/>
</dbReference>
<evidence type="ECO:0000259" key="13">
    <source>
        <dbReference type="PROSITE" id="PS51192"/>
    </source>
</evidence>
<feature type="domain" description="HSA" evidence="15">
    <location>
        <begin position="529"/>
        <end position="601"/>
    </location>
</feature>
<dbReference type="InterPro" id="IPR027417">
    <property type="entry name" value="P-loop_NTPase"/>
</dbReference>
<dbReference type="InterPro" id="IPR038718">
    <property type="entry name" value="SNF2-like_sf"/>
</dbReference>
<dbReference type="SMART" id="SM00297">
    <property type="entry name" value="BROMO"/>
    <property type="match status" value="1"/>
</dbReference>
<dbReference type="VEuPathDB" id="FungiDB:YALI1_D30097g"/>
<feature type="region of interest" description="Disordered" evidence="11">
    <location>
        <begin position="1496"/>
        <end position="1615"/>
    </location>
</feature>
<dbReference type="InterPro" id="IPR036427">
    <property type="entry name" value="Bromodomain-like_sf"/>
</dbReference>
<dbReference type="Proteomes" id="UP000256601">
    <property type="component" value="Unassembled WGS sequence"/>
</dbReference>
<evidence type="ECO:0000256" key="3">
    <source>
        <dbReference type="ARBA" id="ARBA00022801"/>
    </source>
</evidence>
<dbReference type="Pfam" id="PF00439">
    <property type="entry name" value="Bromodomain"/>
    <property type="match status" value="1"/>
</dbReference>
<evidence type="ECO:0000256" key="2">
    <source>
        <dbReference type="ARBA" id="ARBA00022741"/>
    </source>
</evidence>
<dbReference type="Pfam" id="PF00176">
    <property type="entry name" value="SNF2-rel_dom"/>
    <property type="match status" value="1"/>
</dbReference>
<dbReference type="PROSITE" id="PS51194">
    <property type="entry name" value="HELICASE_CTER"/>
    <property type="match status" value="1"/>
</dbReference>
<dbReference type="GO" id="GO:0006338">
    <property type="term" value="P:chromatin remodeling"/>
    <property type="evidence" value="ECO:0007669"/>
    <property type="project" value="UniProtKB-ARBA"/>
</dbReference>
<dbReference type="GO" id="GO:0005634">
    <property type="term" value="C:nucleus"/>
    <property type="evidence" value="ECO:0007669"/>
    <property type="project" value="UniProtKB-SubCell"/>
</dbReference>
<dbReference type="Gene3D" id="3.40.50.10810">
    <property type="entry name" value="Tandem AAA-ATPase domain"/>
    <property type="match status" value="1"/>
</dbReference>
<dbReference type="Pfam" id="PF07529">
    <property type="entry name" value="HSA"/>
    <property type="match status" value="1"/>
</dbReference>
<dbReference type="VEuPathDB" id="FungiDB:YALI0_D23287g"/>
<dbReference type="GO" id="GO:0004386">
    <property type="term" value="F:helicase activity"/>
    <property type="evidence" value="ECO:0007669"/>
    <property type="project" value="UniProtKB-KW"/>
</dbReference>
<dbReference type="InterPro" id="IPR014012">
    <property type="entry name" value="HSA_dom"/>
</dbReference>
<dbReference type="SMART" id="SM00490">
    <property type="entry name" value="HELICc"/>
    <property type="match status" value="1"/>
</dbReference>
<dbReference type="PROSITE" id="PS51204">
    <property type="entry name" value="HSA"/>
    <property type="match status" value="1"/>
</dbReference>
<feature type="compositionally biased region" description="Low complexity" evidence="11">
    <location>
        <begin position="1566"/>
        <end position="1579"/>
    </location>
</feature>
<feature type="domain" description="Bromo" evidence="12">
    <location>
        <begin position="1401"/>
        <end position="1471"/>
    </location>
</feature>
<dbReference type="SMART" id="SM00951">
    <property type="entry name" value="QLQ"/>
    <property type="match status" value="1"/>
</dbReference>
<evidence type="ECO:0000256" key="11">
    <source>
        <dbReference type="SAM" id="MobiDB-lite"/>
    </source>
</evidence>
<evidence type="ECO:0000259" key="15">
    <source>
        <dbReference type="PROSITE" id="PS51204"/>
    </source>
</evidence>
<dbReference type="SMART" id="SM00487">
    <property type="entry name" value="DEXDc"/>
    <property type="match status" value="1"/>
</dbReference>
<dbReference type="PROSITE" id="PS50014">
    <property type="entry name" value="BROMODOMAIN_2"/>
    <property type="match status" value="1"/>
</dbReference>
<keyword evidence="6" id="KW-0805">Transcription regulation</keyword>
<dbReference type="InterPro" id="IPR029295">
    <property type="entry name" value="SnAC"/>
</dbReference>
<evidence type="ECO:0000256" key="6">
    <source>
        <dbReference type="ARBA" id="ARBA00023015"/>
    </source>
</evidence>
<keyword evidence="7 10" id="KW-0103">Bromodomain</keyword>
<feature type="region of interest" description="Disordered" evidence="11">
    <location>
        <begin position="1307"/>
        <end position="1377"/>
    </location>
</feature>
<keyword evidence="3" id="KW-0378">Hydrolase</keyword>
<dbReference type="Gene3D" id="3.40.50.300">
    <property type="entry name" value="P-loop containing nucleotide triphosphate hydrolases"/>
    <property type="match status" value="1"/>
</dbReference>
<comment type="subcellular location">
    <subcellularLocation>
        <location evidence="1">Nucleus</location>
    </subcellularLocation>
</comment>
<evidence type="ECO:0000259" key="12">
    <source>
        <dbReference type="PROSITE" id="PS50014"/>
    </source>
</evidence>
<evidence type="ECO:0000259" key="16">
    <source>
        <dbReference type="PROSITE" id="PS51666"/>
    </source>
</evidence>
<feature type="region of interest" description="Disordered" evidence="11">
    <location>
        <begin position="638"/>
        <end position="667"/>
    </location>
</feature>
<organism evidence="17 18">
    <name type="scientific">Yarrowia lipolytica</name>
    <name type="common">Candida lipolytica</name>
    <dbReference type="NCBI Taxonomy" id="4952"/>
    <lineage>
        <taxon>Eukaryota</taxon>
        <taxon>Fungi</taxon>
        <taxon>Dikarya</taxon>
        <taxon>Ascomycota</taxon>
        <taxon>Saccharomycotina</taxon>
        <taxon>Dipodascomycetes</taxon>
        <taxon>Dipodascales</taxon>
        <taxon>Dipodascales incertae sedis</taxon>
        <taxon>Yarrowia</taxon>
    </lineage>
</organism>
<keyword evidence="4" id="KW-0347">Helicase</keyword>
<dbReference type="FunFam" id="3.40.50.300:FF:000843">
    <property type="entry name" value="Chromatin structure-remodeling complex subunit snf21"/>
    <property type="match status" value="1"/>
</dbReference>
<dbReference type="SUPFAM" id="SSF47370">
    <property type="entry name" value="Bromodomain"/>
    <property type="match status" value="1"/>
</dbReference>
<dbReference type="GO" id="GO:0005524">
    <property type="term" value="F:ATP binding"/>
    <property type="evidence" value="ECO:0007669"/>
    <property type="project" value="UniProtKB-KW"/>
</dbReference>
<dbReference type="Gene3D" id="1.20.5.170">
    <property type="match status" value="1"/>
</dbReference>
<accession>A0A371CAB3</accession>
<feature type="region of interest" description="Disordered" evidence="11">
    <location>
        <begin position="32"/>
        <end position="51"/>
    </location>
</feature>
<feature type="domain" description="Helicase ATP-binding" evidence="13">
    <location>
        <begin position="707"/>
        <end position="872"/>
    </location>
</feature>
<dbReference type="GO" id="GO:0006366">
    <property type="term" value="P:transcription by RNA polymerase II"/>
    <property type="evidence" value="ECO:0007669"/>
    <property type="project" value="UniProtKB-ARBA"/>
</dbReference>
<keyword evidence="9" id="KW-0539">Nucleus</keyword>
<reference evidence="17 18" key="1">
    <citation type="submission" date="2018-07" db="EMBL/GenBank/DDBJ databases">
        <title>Draft Genome Assemblies for Five Robust Yarrowia lipolytica Strains Exhibiting High Lipid Production and Pentose Sugar Utilization and Sugar Alcohol Secretion from Undetoxified Lignocellulosic Biomass Hydrolysates.</title>
        <authorList>
            <consortium name="DOE Joint Genome Institute"/>
            <person name="Walker C."/>
            <person name="Ryu S."/>
            <person name="Na H."/>
            <person name="Zane M."/>
            <person name="LaButti K."/>
            <person name="Lipzen A."/>
            <person name="Haridas S."/>
            <person name="Barry K."/>
            <person name="Grigoriev I.V."/>
            <person name="Quarterman J."/>
            <person name="Slininger P."/>
            <person name="Dien B."/>
            <person name="Trinh C.T."/>
        </authorList>
    </citation>
    <scope>NUCLEOTIDE SEQUENCE [LARGE SCALE GENOMIC DNA]</scope>
    <source>
        <strain evidence="17 18">YB392</strain>
    </source>
</reference>
<evidence type="ECO:0000256" key="10">
    <source>
        <dbReference type="PROSITE-ProRule" id="PRU00035"/>
    </source>
</evidence>
<evidence type="ECO:0000259" key="14">
    <source>
        <dbReference type="PROSITE" id="PS51194"/>
    </source>
</evidence>
<keyword evidence="8" id="KW-0804">Transcription</keyword>
<dbReference type="GO" id="GO:0042393">
    <property type="term" value="F:histone binding"/>
    <property type="evidence" value="ECO:0007669"/>
    <property type="project" value="InterPro"/>
</dbReference>
<feature type="compositionally biased region" description="Low complexity" evidence="11">
    <location>
        <begin position="1596"/>
        <end position="1607"/>
    </location>
</feature>
<dbReference type="InterPro" id="IPR049730">
    <property type="entry name" value="SNF2/RAD54-like_C"/>
</dbReference>
<feature type="domain" description="Helicase C-terminal" evidence="14">
    <location>
        <begin position="1020"/>
        <end position="1171"/>
    </location>
</feature>
<dbReference type="CDD" id="cd18793">
    <property type="entry name" value="SF2_C_SNF"/>
    <property type="match status" value="1"/>
</dbReference>
<name>A0A371CAB3_YARLL</name>
<dbReference type="SUPFAM" id="SSF52540">
    <property type="entry name" value="P-loop containing nucleoside triphosphate hydrolases"/>
    <property type="match status" value="2"/>
</dbReference>
<dbReference type="PRINTS" id="PR00503">
    <property type="entry name" value="BROMODOMAIN"/>
</dbReference>
<dbReference type="InterPro" id="IPR014978">
    <property type="entry name" value="Gln-Leu-Gln_QLQ"/>
</dbReference>
<evidence type="ECO:0000256" key="9">
    <source>
        <dbReference type="ARBA" id="ARBA00023242"/>
    </source>
</evidence>
<dbReference type="InterPro" id="IPR001487">
    <property type="entry name" value="Bromodomain"/>
</dbReference>
<dbReference type="InterPro" id="IPR014001">
    <property type="entry name" value="Helicase_ATP-bd"/>
</dbReference>
<dbReference type="PROSITE" id="PS51666">
    <property type="entry name" value="QLQ"/>
    <property type="match status" value="1"/>
</dbReference>
<dbReference type="Gene3D" id="1.20.920.10">
    <property type="entry name" value="Bromodomain-like"/>
    <property type="match status" value="1"/>
</dbReference>
<evidence type="ECO:0000256" key="7">
    <source>
        <dbReference type="ARBA" id="ARBA00023117"/>
    </source>
</evidence>
<dbReference type="GO" id="GO:0006355">
    <property type="term" value="P:regulation of DNA-templated transcription"/>
    <property type="evidence" value="ECO:0007669"/>
    <property type="project" value="InterPro"/>
</dbReference>
<keyword evidence="5" id="KW-0067">ATP-binding</keyword>
<dbReference type="CDD" id="cd17996">
    <property type="entry name" value="DEXHc_SMARCA2_SMARCA4"/>
    <property type="match status" value="1"/>
</dbReference>
<sequence length="1666" mass="188158">MNSYPNMQSDMGMGPQGFMDGMMDSGMGQMDAQSDLATPSPSFGNRQGPGTPMMDMAVQPPRNMEDMNRIYARYKELQTRLGANASSSQEFVELSKILKAYSQRQHMFRQQQQQQQQQQHRMKAMGQPQQMQQGTPQGNMTPQMGTPQFPSPGQPQQPQQQRKPSSAGMYQNSNSSMQSMNGSPVPPHNQPGVVGAQGMPRQSPTPHLEPQQQNSPYTPDMLMQMKNQLMAYRQLSKGAVIPPQVLQALFRPTGQPPQMTQPQQQPPQQQQQPQMTQQQQQQPPMQQPSMGQPPMAQQMQSPAGIPQSPMFQNANRSQSPAVSSDTNSPGMGKRRTPSQTGLRRSSKQEIDGVTPIAAPAVPPPPPAAPETISGYKDPCLLLEGTFSFDDITTPAFLDKRRTFIPSIMPRGMDAEVIKDLYEEQVNKQISDRITELKEGDLDVPELDEEVDEESADSTGSDDTTALDNAIELKSLQLIDHQKAWRGDLLADTFYFNSVGLDPYNKIYFTRMKKTSLQEAFMTEQFGTQQLMERQRHEVRVRSEQLIHICKHAQDTINASRSRRLRQARVAKACQNYHVFTEREEQKRMERNAKQRLQALRANDEEAYIKLLDQTKDTRITDLLRQTNTFLDSLAQAVKDQQKSNNSNGNHVDFGPQQDMDDEDPDNQKKADYYAVAHRIQEPVSKQPDMLVGGQLKEYQIKGLQWMLSLFNNNLNGILADEMGLGKTIQTISLIAYLIETKKIPGPYLVIVPLSTLTNWTLEFEKWAPAIKKLVYKGPPMARKAQQNAIRAGDFQVLLTTYEYIIKDRPVLSRIKWVHMIIDEGHRMKNAQSKLSSTLTQYYHTRYRLILTGTPLQNSLPELWALLNFVLPKIFNSVKSFDEWFNTPFASTGGQDKMDLSEEETLLIIKRLHKVLRPFLLRRLKKDVAKDLPDKVEKVLKCKMSALQSKLYQQMIKHNVLFIGEGVQGATKTGLKGLNNQVMQLRKICNHPFVFEEVEDLVNPNRLTNDNLWRTAGKFELLDRILPKFKAAGHRILMFFQMTQIMDIMEDFMRLKGWQYLRLDGGTKSEDRSGLLGKFNAPDSPYFAFLLSTRAGGLGLNLQTADTVIIYDTDWNPHQDLQAQDRAHRIGQTKEVRILRLITEDSVEENILERAHKKLDIDGKVIQAGKFDNKSTAEEQEAFLRGLLEREEKQKEKGDDDVDDEELNEILARNDEERILFAQLDAERHATSQYGKGKIERLFTEEELPEAYKRDIKLAVEPINTDQFGRGARERKVLHYDDGLTEEQWLEAIDNDVDMDETIAKKRADNKRRQAKKSGAAAAAATASPLDELEDLDSPGVKRKRSRKQTKDPMMQVEDEQPKKKARGRGRPKDTLTPEARKALLGIMKTLYNHVLNVEDSTGRARINLFLELPSKTDYPDYYILIKQPISCAQISKRIQSSYYQSLDQFLEEFALMFANAKQYNEEGSFVYEDAVALHNALLDKASTMEGVESTRALKEEGQTQSGTQSGPSSASGQSGQSSGQSQQVSQPQVPQQVSQVAQQVPAPAPTPQVVPQAVQQPPPQAVQPVQAQPAAPSQAMHLPPMDMMNLHNGHGQQQPQQPAAPAPGMHLGDMNSPGFDSRFDLHHELGGGIQEDMHLDEFTDNYLGDFTTMGGSFGVGDDYKHE</sequence>
<feature type="compositionally biased region" description="Low complexity" evidence="11">
    <location>
        <begin position="105"/>
        <end position="141"/>
    </location>
</feature>
<feature type="region of interest" description="Disordered" evidence="11">
    <location>
        <begin position="105"/>
        <end position="219"/>
    </location>
</feature>
<dbReference type="GO" id="GO:0140008">
    <property type="term" value="F:histone H4 reader activity"/>
    <property type="evidence" value="ECO:0007669"/>
    <property type="project" value="UniProtKB-ARBA"/>
</dbReference>
<dbReference type="Pfam" id="PF00271">
    <property type="entry name" value="Helicase_C"/>
    <property type="match status" value="1"/>
</dbReference>
<dbReference type="EMBL" id="KZ858966">
    <property type="protein sequence ID" value="RDW27239.1"/>
    <property type="molecule type" value="Genomic_DNA"/>
</dbReference>
<dbReference type="GO" id="GO:0016787">
    <property type="term" value="F:hydrolase activity"/>
    <property type="evidence" value="ECO:0007669"/>
    <property type="project" value="UniProtKB-KW"/>
</dbReference>
<dbReference type="CDD" id="cd05519">
    <property type="entry name" value="Bromo_SNF2"/>
    <property type="match status" value="1"/>
</dbReference>
<feature type="domain" description="QLQ" evidence="16">
    <location>
        <begin position="216"/>
        <end position="251"/>
    </location>
</feature>
<evidence type="ECO:0000256" key="8">
    <source>
        <dbReference type="ARBA" id="ARBA00023163"/>
    </source>
</evidence>
<feature type="compositionally biased region" description="Low complexity" evidence="11">
    <location>
        <begin position="156"/>
        <end position="183"/>
    </location>
</feature>
<feature type="compositionally biased region" description="Polar residues" evidence="11">
    <location>
        <begin position="35"/>
        <end position="45"/>
    </location>
</feature>
<evidence type="ECO:0000313" key="17">
    <source>
        <dbReference type="EMBL" id="RDW27239.1"/>
    </source>
</evidence>
<dbReference type="InterPro" id="IPR000330">
    <property type="entry name" value="SNF2_N"/>
</dbReference>
<evidence type="ECO:0000256" key="5">
    <source>
        <dbReference type="ARBA" id="ARBA00022840"/>
    </source>
</evidence>
<feature type="compositionally biased region" description="Low complexity" evidence="11">
    <location>
        <begin position="252"/>
        <end position="303"/>
    </location>
</feature>
<keyword evidence="2" id="KW-0547">Nucleotide-binding</keyword>
<feature type="compositionally biased region" description="Polar residues" evidence="11">
    <location>
        <begin position="200"/>
        <end position="217"/>
    </location>
</feature>
<evidence type="ECO:0000313" key="18">
    <source>
        <dbReference type="Proteomes" id="UP000256601"/>
    </source>
</evidence>
<evidence type="ECO:0000256" key="1">
    <source>
        <dbReference type="ARBA" id="ARBA00004123"/>
    </source>
</evidence>
<dbReference type="PROSITE" id="PS51192">
    <property type="entry name" value="HELICASE_ATP_BIND_1"/>
    <property type="match status" value="1"/>
</dbReference>
<gene>
    <name evidence="17" type="ORF">B0I71DRAFT_115790</name>
</gene>
<dbReference type="PANTHER" id="PTHR10799">
    <property type="entry name" value="SNF2/RAD54 HELICASE FAMILY"/>
    <property type="match status" value="1"/>
</dbReference>
<proteinExistence type="predicted"/>
<evidence type="ECO:0000256" key="4">
    <source>
        <dbReference type="ARBA" id="ARBA00022806"/>
    </source>
</evidence>
<protein>
    <submittedName>
        <fullName evidence="17">SNF2 family N-terminal domain-domain-containing protein</fullName>
    </submittedName>
</protein>
<feature type="compositionally biased region" description="Low complexity" evidence="11">
    <location>
        <begin position="1502"/>
        <end position="1545"/>
    </location>
</feature>
<dbReference type="SMART" id="SM01314">
    <property type="entry name" value="SnAC"/>
    <property type="match status" value="1"/>
</dbReference>
<feature type="region of interest" description="Disordered" evidence="11">
    <location>
        <begin position="251"/>
        <end position="372"/>
    </location>
</feature>